<accession>A0ACC4E5F5</accession>
<sequence length="128" mass="13563">MGCRVCRARKVKCDGRPNGCRNCERLQLECVGDDGAPLILDGGGGSGGSGKGDGSKGVAGVGALRKIRTYRSCQSCRLSKTKCNGDRPRCARCVAKGAECVYDGGSAPRWTRSLKRGRERRRQGRAAG</sequence>
<keyword evidence="2" id="KW-1185">Reference proteome</keyword>
<proteinExistence type="predicted"/>
<dbReference type="Proteomes" id="UP001638806">
    <property type="component" value="Unassembled WGS sequence"/>
</dbReference>
<reference evidence="1" key="1">
    <citation type="submission" date="2024-12" db="EMBL/GenBank/DDBJ databases">
        <title>Comparative genomics and development of molecular markers within Purpureocillium lilacinum and among Purpureocillium species.</title>
        <authorList>
            <person name="Yeh Z.-Y."/>
            <person name="Ni N.-T."/>
            <person name="Lo P.-H."/>
            <person name="Mushyakhwo K."/>
            <person name="Lin C.-F."/>
            <person name="Nai Y.-S."/>
        </authorList>
    </citation>
    <scope>NUCLEOTIDE SEQUENCE</scope>
    <source>
        <strain evidence="1">NCHU-NPUST-175</strain>
    </source>
</reference>
<protein>
    <submittedName>
        <fullName evidence="1">Uncharacterized protein</fullName>
    </submittedName>
</protein>
<gene>
    <name evidence="1" type="ORF">ACCO45_000572</name>
</gene>
<evidence type="ECO:0000313" key="2">
    <source>
        <dbReference type="Proteomes" id="UP001638806"/>
    </source>
</evidence>
<organism evidence="1 2">
    <name type="scientific">Purpureocillium lilacinum</name>
    <name type="common">Paecilomyces lilacinus</name>
    <dbReference type="NCBI Taxonomy" id="33203"/>
    <lineage>
        <taxon>Eukaryota</taxon>
        <taxon>Fungi</taxon>
        <taxon>Dikarya</taxon>
        <taxon>Ascomycota</taxon>
        <taxon>Pezizomycotina</taxon>
        <taxon>Sordariomycetes</taxon>
        <taxon>Hypocreomycetidae</taxon>
        <taxon>Hypocreales</taxon>
        <taxon>Ophiocordycipitaceae</taxon>
        <taxon>Purpureocillium</taxon>
    </lineage>
</organism>
<evidence type="ECO:0000313" key="1">
    <source>
        <dbReference type="EMBL" id="KAL3963568.1"/>
    </source>
</evidence>
<name>A0ACC4E5F5_PURLI</name>
<comment type="caution">
    <text evidence="1">The sequence shown here is derived from an EMBL/GenBank/DDBJ whole genome shotgun (WGS) entry which is preliminary data.</text>
</comment>
<dbReference type="EMBL" id="JBGNUJ010000002">
    <property type="protein sequence ID" value="KAL3963568.1"/>
    <property type="molecule type" value="Genomic_DNA"/>
</dbReference>